<dbReference type="STRING" id="906689.A0A2I0XFD4"/>
<evidence type="ECO:0000256" key="2">
    <source>
        <dbReference type="ARBA" id="ARBA00023175"/>
    </source>
</evidence>
<keyword evidence="1" id="KW-0493">Microtubule</keyword>
<evidence type="ECO:0000313" key="5">
    <source>
        <dbReference type="EMBL" id="PKU86610.1"/>
    </source>
</evidence>
<protein>
    <submittedName>
        <fullName evidence="5">Kinesin-1</fullName>
    </submittedName>
</protein>
<dbReference type="PANTHER" id="PTHR47972:SF46">
    <property type="entry name" value="KINESIN-LIKE PROTEIN"/>
    <property type="match status" value="1"/>
</dbReference>
<gene>
    <name evidence="5" type="primary">ATK1</name>
    <name evidence="5" type="ORF">MA16_Dca023816</name>
</gene>
<proteinExistence type="inferred from homology"/>
<accession>A0A2I0XFD4</accession>
<comment type="similarity">
    <text evidence="3">Belongs to the TRAFAC class myosin-kinesin ATPase superfamily. Kinesin family.</text>
</comment>
<dbReference type="PANTHER" id="PTHR47972">
    <property type="entry name" value="KINESIN-LIKE PROTEIN KLP-3"/>
    <property type="match status" value="1"/>
</dbReference>
<evidence type="ECO:0000259" key="4">
    <source>
        <dbReference type="PROSITE" id="PS50067"/>
    </source>
</evidence>
<dbReference type="SUPFAM" id="SSF52540">
    <property type="entry name" value="P-loop containing nucleoside triphosphate hydrolases"/>
    <property type="match status" value="1"/>
</dbReference>
<reference evidence="5 6" key="2">
    <citation type="journal article" date="2017" name="Nature">
        <title>The Apostasia genome and the evolution of orchids.</title>
        <authorList>
            <person name="Zhang G.Q."/>
            <person name="Liu K.W."/>
            <person name="Li Z."/>
            <person name="Lohaus R."/>
            <person name="Hsiao Y.Y."/>
            <person name="Niu S.C."/>
            <person name="Wang J.Y."/>
            <person name="Lin Y.C."/>
            <person name="Xu Q."/>
            <person name="Chen L.J."/>
            <person name="Yoshida K."/>
            <person name="Fujiwara S."/>
            <person name="Wang Z.W."/>
            <person name="Zhang Y.Q."/>
            <person name="Mitsuda N."/>
            <person name="Wang M."/>
            <person name="Liu G.H."/>
            <person name="Pecoraro L."/>
            <person name="Huang H.X."/>
            <person name="Xiao X.J."/>
            <person name="Lin M."/>
            <person name="Wu X.Y."/>
            <person name="Wu W.L."/>
            <person name="Chen Y.Y."/>
            <person name="Chang S.B."/>
            <person name="Sakamoto S."/>
            <person name="Ohme-Takagi M."/>
            <person name="Yagi M."/>
            <person name="Zeng S.J."/>
            <person name="Shen C.Y."/>
            <person name="Yeh C.M."/>
            <person name="Luo Y.B."/>
            <person name="Tsai W.C."/>
            <person name="Van de Peer Y."/>
            <person name="Liu Z.J."/>
        </authorList>
    </citation>
    <scope>NUCLEOTIDE SEQUENCE [LARGE SCALE GENOMIC DNA]</scope>
    <source>
        <tissue evidence="5">The whole plant</tissue>
    </source>
</reference>
<evidence type="ECO:0000313" key="6">
    <source>
        <dbReference type="Proteomes" id="UP000233837"/>
    </source>
</evidence>
<organism evidence="5 6">
    <name type="scientific">Dendrobium catenatum</name>
    <dbReference type="NCBI Taxonomy" id="906689"/>
    <lineage>
        <taxon>Eukaryota</taxon>
        <taxon>Viridiplantae</taxon>
        <taxon>Streptophyta</taxon>
        <taxon>Embryophyta</taxon>
        <taxon>Tracheophyta</taxon>
        <taxon>Spermatophyta</taxon>
        <taxon>Magnoliopsida</taxon>
        <taxon>Liliopsida</taxon>
        <taxon>Asparagales</taxon>
        <taxon>Orchidaceae</taxon>
        <taxon>Epidendroideae</taxon>
        <taxon>Malaxideae</taxon>
        <taxon>Dendrobiinae</taxon>
        <taxon>Dendrobium</taxon>
    </lineage>
</organism>
<dbReference type="InterPro" id="IPR027640">
    <property type="entry name" value="Kinesin-like_fam"/>
</dbReference>
<dbReference type="InterPro" id="IPR036961">
    <property type="entry name" value="Kinesin_motor_dom_sf"/>
</dbReference>
<evidence type="ECO:0000256" key="1">
    <source>
        <dbReference type="ARBA" id="ARBA00022701"/>
    </source>
</evidence>
<dbReference type="Gene3D" id="3.40.850.10">
    <property type="entry name" value="Kinesin motor domain"/>
    <property type="match status" value="1"/>
</dbReference>
<name>A0A2I0XFD4_9ASPA</name>
<feature type="domain" description="Kinesin motor" evidence="4">
    <location>
        <begin position="1"/>
        <end position="54"/>
    </location>
</feature>
<sequence length="54" mass="6025">MNEQSSRNHFVFTMRISSVNNVTEQIQGVLNLVELAGSERLAKSGSICDRLNET</sequence>
<evidence type="ECO:0000256" key="3">
    <source>
        <dbReference type="PROSITE-ProRule" id="PRU00283"/>
    </source>
</evidence>
<dbReference type="Pfam" id="PF00225">
    <property type="entry name" value="Kinesin"/>
    <property type="match status" value="1"/>
</dbReference>
<dbReference type="InterPro" id="IPR001752">
    <property type="entry name" value="Kinesin_motor_dom"/>
</dbReference>
<dbReference type="InterPro" id="IPR027417">
    <property type="entry name" value="P-loop_NTPase"/>
</dbReference>
<dbReference type="Proteomes" id="UP000233837">
    <property type="component" value="Unassembled WGS sequence"/>
</dbReference>
<dbReference type="GO" id="GO:0007018">
    <property type="term" value="P:microtubule-based movement"/>
    <property type="evidence" value="ECO:0007669"/>
    <property type="project" value="InterPro"/>
</dbReference>
<dbReference type="EMBL" id="KZ501937">
    <property type="protein sequence ID" value="PKU86610.1"/>
    <property type="molecule type" value="Genomic_DNA"/>
</dbReference>
<dbReference type="GO" id="GO:0005874">
    <property type="term" value="C:microtubule"/>
    <property type="evidence" value="ECO:0007669"/>
    <property type="project" value="UniProtKB-KW"/>
</dbReference>
<dbReference type="PROSITE" id="PS50067">
    <property type="entry name" value="KINESIN_MOTOR_2"/>
    <property type="match status" value="1"/>
</dbReference>
<keyword evidence="6" id="KW-1185">Reference proteome</keyword>
<dbReference type="GO" id="GO:0005524">
    <property type="term" value="F:ATP binding"/>
    <property type="evidence" value="ECO:0007669"/>
    <property type="project" value="InterPro"/>
</dbReference>
<dbReference type="GO" id="GO:0003777">
    <property type="term" value="F:microtubule motor activity"/>
    <property type="evidence" value="ECO:0007669"/>
    <property type="project" value="InterPro"/>
</dbReference>
<reference evidence="5 6" key="1">
    <citation type="journal article" date="2016" name="Sci. Rep.">
        <title>The Dendrobium catenatum Lindl. genome sequence provides insights into polysaccharide synthase, floral development and adaptive evolution.</title>
        <authorList>
            <person name="Zhang G.Q."/>
            <person name="Xu Q."/>
            <person name="Bian C."/>
            <person name="Tsai W.C."/>
            <person name="Yeh C.M."/>
            <person name="Liu K.W."/>
            <person name="Yoshida K."/>
            <person name="Zhang L.S."/>
            <person name="Chang S.B."/>
            <person name="Chen F."/>
            <person name="Shi Y."/>
            <person name="Su Y.Y."/>
            <person name="Zhang Y.Q."/>
            <person name="Chen L.J."/>
            <person name="Yin Y."/>
            <person name="Lin M."/>
            <person name="Huang H."/>
            <person name="Deng H."/>
            <person name="Wang Z.W."/>
            <person name="Zhu S.L."/>
            <person name="Zhao X."/>
            <person name="Deng C."/>
            <person name="Niu S.C."/>
            <person name="Huang J."/>
            <person name="Wang M."/>
            <person name="Liu G.H."/>
            <person name="Yang H.J."/>
            <person name="Xiao X.J."/>
            <person name="Hsiao Y.Y."/>
            <person name="Wu W.L."/>
            <person name="Chen Y.Y."/>
            <person name="Mitsuda N."/>
            <person name="Ohme-Takagi M."/>
            <person name="Luo Y.B."/>
            <person name="Van de Peer Y."/>
            <person name="Liu Z.J."/>
        </authorList>
    </citation>
    <scope>NUCLEOTIDE SEQUENCE [LARGE SCALE GENOMIC DNA]</scope>
    <source>
        <tissue evidence="5">The whole plant</tissue>
    </source>
</reference>
<comment type="caution">
    <text evidence="3">Lacks conserved residue(s) required for the propagation of feature annotation.</text>
</comment>
<keyword evidence="2" id="KW-0505">Motor protein</keyword>
<dbReference type="AlphaFoldDB" id="A0A2I0XFD4"/>
<dbReference type="GO" id="GO:0008017">
    <property type="term" value="F:microtubule binding"/>
    <property type="evidence" value="ECO:0007669"/>
    <property type="project" value="InterPro"/>
</dbReference>